<organism evidence="8 9">
    <name type="scientific">Zophobas morio</name>
    <dbReference type="NCBI Taxonomy" id="2755281"/>
    <lineage>
        <taxon>Eukaryota</taxon>
        <taxon>Metazoa</taxon>
        <taxon>Ecdysozoa</taxon>
        <taxon>Arthropoda</taxon>
        <taxon>Hexapoda</taxon>
        <taxon>Insecta</taxon>
        <taxon>Pterygota</taxon>
        <taxon>Neoptera</taxon>
        <taxon>Endopterygota</taxon>
        <taxon>Coleoptera</taxon>
        <taxon>Polyphaga</taxon>
        <taxon>Cucujiformia</taxon>
        <taxon>Tenebrionidae</taxon>
        <taxon>Zophobas</taxon>
    </lineage>
</organism>
<dbReference type="Gene3D" id="3.90.70.10">
    <property type="entry name" value="Cysteine proteinases"/>
    <property type="match status" value="1"/>
</dbReference>
<dbReference type="InterPro" id="IPR038765">
    <property type="entry name" value="Papain-like_cys_pep_sf"/>
</dbReference>
<dbReference type="InterPro" id="IPR000668">
    <property type="entry name" value="Peptidase_C1A_C"/>
</dbReference>
<gene>
    <name evidence="8" type="ORF">Zmor_024220</name>
</gene>
<dbReference type="Pfam" id="PF08127">
    <property type="entry name" value="Propeptide_C1"/>
    <property type="match status" value="1"/>
</dbReference>
<dbReference type="AlphaFoldDB" id="A0AA38M7X0"/>
<evidence type="ECO:0000256" key="5">
    <source>
        <dbReference type="ARBA" id="ARBA00022807"/>
    </source>
</evidence>
<dbReference type="PANTHER" id="PTHR12411">
    <property type="entry name" value="CYSTEINE PROTEASE FAMILY C1-RELATED"/>
    <property type="match status" value="1"/>
</dbReference>
<keyword evidence="9" id="KW-1185">Reference proteome</keyword>
<evidence type="ECO:0000259" key="7">
    <source>
        <dbReference type="SMART" id="SM00645"/>
    </source>
</evidence>
<keyword evidence="2" id="KW-0645">Protease</keyword>
<dbReference type="InterPro" id="IPR012599">
    <property type="entry name" value="Propeptide_C1A"/>
</dbReference>
<dbReference type="GO" id="GO:0004197">
    <property type="term" value="F:cysteine-type endopeptidase activity"/>
    <property type="evidence" value="ECO:0007669"/>
    <property type="project" value="InterPro"/>
</dbReference>
<dbReference type="Proteomes" id="UP001168821">
    <property type="component" value="Unassembled WGS sequence"/>
</dbReference>
<comment type="similarity">
    <text evidence="1">Belongs to the peptidase C1 family.</text>
</comment>
<evidence type="ECO:0000256" key="1">
    <source>
        <dbReference type="ARBA" id="ARBA00008455"/>
    </source>
</evidence>
<dbReference type="SMART" id="SM00645">
    <property type="entry name" value="Pept_C1"/>
    <property type="match status" value="1"/>
</dbReference>
<dbReference type="GO" id="GO:0006508">
    <property type="term" value="P:proteolysis"/>
    <property type="evidence" value="ECO:0007669"/>
    <property type="project" value="UniProtKB-KW"/>
</dbReference>
<evidence type="ECO:0000256" key="2">
    <source>
        <dbReference type="ARBA" id="ARBA00022670"/>
    </source>
</evidence>
<sequence length="359" mass="40816">MKALIIFVMINNFALTKNEETTHYLHEDMISFINKKDSTWTAGVNFPKNPTMTELQSLVQNTTMYDDSKNSALITRDKNYFELVFSVSFDAREKWPGCVNQPPKQGSCDTSWVLVPLSVISDRLCIGTNLKKKFTFSEQDVLTCCRKCQQGKSICSGGWTSRVWDYWIENGIVSGGPEGCKPLSNSTTCQDYCTNKKYPLSYSGDKYYAAKKYKIPKDSAQIQIELAIYGPVVAQLRVYSDFFVYKEGIYQHLGGSFVGYHVVKIVGWGVEVGRFYWLCANTWGMEWGDSGYFKILLGVDHCGIESNVLTGRDHANFLRHERILDTDVTQIMPSNGWKLEPNLIFLMYCAINISIFVTL</sequence>
<dbReference type="CDD" id="cd02620">
    <property type="entry name" value="Peptidase_C1A_CathepsinB"/>
    <property type="match status" value="1"/>
</dbReference>
<dbReference type="SUPFAM" id="SSF54001">
    <property type="entry name" value="Cysteine proteinases"/>
    <property type="match status" value="1"/>
</dbReference>
<evidence type="ECO:0000313" key="9">
    <source>
        <dbReference type="Proteomes" id="UP001168821"/>
    </source>
</evidence>
<keyword evidence="5" id="KW-0788">Thiol protease</keyword>
<dbReference type="EMBL" id="JALNTZ010000007">
    <property type="protein sequence ID" value="KAJ3646643.1"/>
    <property type="molecule type" value="Genomic_DNA"/>
</dbReference>
<evidence type="ECO:0000313" key="8">
    <source>
        <dbReference type="EMBL" id="KAJ3646643.1"/>
    </source>
</evidence>
<evidence type="ECO:0000256" key="4">
    <source>
        <dbReference type="ARBA" id="ARBA00022801"/>
    </source>
</evidence>
<keyword evidence="4" id="KW-0378">Hydrolase</keyword>
<evidence type="ECO:0000256" key="6">
    <source>
        <dbReference type="ARBA" id="ARBA00023157"/>
    </source>
</evidence>
<dbReference type="Pfam" id="PF00112">
    <property type="entry name" value="Peptidase_C1"/>
    <property type="match status" value="1"/>
</dbReference>
<dbReference type="InterPro" id="IPR013128">
    <property type="entry name" value="Peptidase_C1A"/>
</dbReference>
<evidence type="ECO:0000256" key="3">
    <source>
        <dbReference type="ARBA" id="ARBA00022729"/>
    </source>
</evidence>
<proteinExistence type="inferred from homology"/>
<protein>
    <recommendedName>
        <fullName evidence="7">Peptidase C1A papain C-terminal domain-containing protein</fullName>
    </recommendedName>
</protein>
<dbReference type="PROSITE" id="PS00640">
    <property type="entry name" value="THIOL_PROTEASE_ASN"/>
    <property type="match status" value="1"/>
</dbReference>
<keyword evidence="6" id="KW-1015">Disulfide bond</keyword>
<comment type="caution">
    <text evidence="8">The sequence shown here is derived from an EMBL/GenBank/DDBJ whole genome shotgun (WGS) entry which is preliminary data.</text>
</comment>
<accession>A0AA38M7X0</accession>
<reference evidence="8" key="1">
    <citation type="journal article" date="2023" name="G3 (Bethesda)">
        <title>Whole genome assemblies of Zophobas morio and Tenebrio molitor.</title>
        <authorList>
            <person name="Kaur S."/>
            <person name="Stinson S.A."/>
            <person name="diCenzo G.C."/>
        </authorList>
    </citation>
    <scope>NUCLEOTIDE SEQUENCE</scope>
    <source>
        <strain evidence="8">QUZm001</strain>
    </source>
</reference>
<feature type="domain" description="Peptidase C1A papain C-terminal" evidence="7">
    <location>
        <begin position="85"/>
        <end position="312"/>
    </location>
</feature>
<dbReference type="InterPro" id="IPR025661">
    <property type="entry name" value="Pept_asp_AS"/>
</dbReference>
<keyword evidence="3" id="KW-0732">Signal</keyword>
<name>A0AA38M7X0_9CUCU</name>